<gene>
    <name evidence="8" type="ORF">N790_11840</name>
</gene>
<feature type="signal peptide" evidence="6">
    <location>
        <begin position="1"/>
        <end position="21"/>
    </location>
</feature>
<dbReference type="RefSeq" id="WP_043805223.1">
    <property type="nucleotide sequence ID" value="NZ_AVCH01000206.1"/>
</dbReference>
<evidence type="ECO:0000313" key="8">
    <source>
        <dbReference type="EMBL" id="KFN42124.1"/>
    </source>
</evidence>
<dbReference type="GO" id="GO:0030313">
    <property type="term" value="C:cell envelope"/>
    <property type="evidence" value="ECO:0007669"/>
    <property type="project" value="UniProtKB-SubCell"/>
</dbReference>
<dbReference type="AlphaFoldDB" id="A0A091ASZ6"/>
<feature type="region of interest" description="Disordered" evidence="5">
    <location>
        <begin position="24"/>
        <end position="52"/>
    </location>
</feature>
<name>A0A091ASZ6_9GAMM</name>
<dbReference type="Pfam" id="PF00578">
    <property type="entry name" value="AhpC-TSA"/>
    <property type="match status" value="1"/>
</dbReference>
<keyword evidence="2" id="KW-0201">Cytochrome c-type biogenesis</keyword>
<keyword evidence="3" id="KW-1015">Disulfide bond</keyword>
<keyword evidence="6" id="KW-0732">Signal</keyword>
<dbReference type="PANTHER" id="PTHR42852:SF6">
    <property type="entry name" value="THIOL:DISULFIDE INTERCHANGE PROTEIN DSBE"/>
    <property type="match status" value="1"/>
</dbReference>
<dbReference type="PATRIC" id="fig|1384054.3.peg.2600"/>
<evidence type="ECO:0000313" key="9">
    <source>
        <dbReference type="Proteomes" id="UP000029392"/>
    </source>
</evidence>
<dbReference type="SUPFAM" id="SSF52833">
    <property type="entry name" value="Thioredoxin-like"/>
    <property type="match status" value="1"/>
</dbReference>
<evidence type="ECO:0000256" key="3">
    <source>
        <dbReference type="ARBA" id="ARBA00023157"/>
    </source>
</evidence>
<dbReference type="Proteomes" id="UP000029392">
    <property type="component" value="Unassembled WGS sequence"/>
</dbReference>
<dbReference type="CDD" id="cd02966">
    <property type="entry name" value="TlpA_like_family"/>
    <property type="match status" value="1"/>
</dbReference>
<evidence type="ECO:0000259" key="7">
    <source>
        <dbReference type="PROSITE" id="PS51352"/>
    </source>
</evidence>
<dbReference type="eggNOG" id="COG0526">
    <property type="taxonomic scope" value="Bacteria"/>
</dbReference>
<evidence type="ECO:0000256" key="6">
    <source>
        <dbReference type="SAM" id="SignalP"/>
    </source>
</evidence>
<evidence type="ECO:0000256" key="1">
    <source>
        <dbReference type="ARBA" id="ARBA00004196"/>
    </source>
</evidence>
<organism evidence="8 9">
    <name type="scientific">Arenimonas malthae CC-JY-1</name>
    <dbReference type="NCBI Taxonomy" id="1384054"/>
    <lineage>
        <taxon>Bacteria</taxon>
        <taxon>Pseudomonadati</taxon>
        <taxon>Pseudomonadota</taxon>
        <taxon>Gammaproteobacteria</taxon>
        <taxon>Lysobacterales</taxon>
        <taxon>Lysobacteraceae</taxon>
        <taxon>Arenimonas</taxon>
    </lineage>
</organism>
<keyword evidence="9" id="KW-1185">Reference proteome</keyword>
<evidence type="ECO:0000256" key="5">
    <source>
        <dbReference type="SAM" id="MobiDB-lite"/>
    </source>
</evidence>
<dbReference type="InterPro" id="IPR036249">
    <property type="entry name" value="Thioredoxin-like_sf"/>
</dbReference>
<dbReference type="Gene3D" id="3.40.30.10">
    <property type="entry name" value="Glutaredoxin"/>
    <property type="match status" value="1"/>
</dbReference>
<dbReference type="InterPro" id="IPR000866">
    <property type="entry name" value="AhpC/TSA"/>
</dbReference>
<accession>A0A091ASZ6</accession>
<sequence length="190" mass="19903">MKTLIPAALLVLLAACQPAAEAPASADAAPPTEATPAAPAAEPATDAAPASDLPAQPSLVVETLDDGAFDLAAMRGQWVVVNFWATWCKPCLKEIPDLTAFDAAREDVRVIGLAYEEIEPDAMREFLARYPAGYPIAILDVYNPPADFETPRGLPMTYLIAPDGTVAKKYLGPITSQELAEAIDGAPAAG</sequence>
<dbReference type="OrthoDB" id="9796554at2"/>
<dbReference type="PROSITE" id="PS51352">
    <property type="entry name" value="THIOREDOXIN_2"/>
    <property type="match status" value="1"/>
</dbReference>
<evidence type="ECO:0000256" key="4">
    <source>
        <dbReference type="ARBA" id="ARBA00023284"/>
    </source>
</evidence>
<dbReference type="STRING" id="1384054.N790_11840"/>
<proteinExistence type="predicted"/>
<protein>
    <recommendedName>
        <fullName evidence="7">Thioredoxin domain-containing protein</fullName>
    </recommendedName>
</protein>
<dbReference type="PROSITE" id="PS51257">
    <property type="entry name" value="PROKAR_LIPOPROTEIN"/>
    <property type="match status" value="1"/>
</dbReference>
<dbReference type="GO" id="GO:0016491">
    <property type="term" value="F:oxidoreductase activity"/>
    <property type="evidence" value="ECO:0007669"/>
    <property type="project" value="InterPro"/>
</dbReference>
<dbReference type="InterPro" id="IPR050553">
    <property type="entry name" value="Thioredoxin_ResA/DsbE_sf"/>
</dbReference>
<dbReference type="GO" id="GO:0017004">
    <property type="term" value="P:cytochrome complex assembly"/>
    <property type="evidence" value="ECO:0007669"/>
    <property type="project" value="UniProtKB-KW"/>
</dbReference>
<feature type="chain" id="PRO_5001868677" description="Thioredoxin domain-containing protein" evidence="6">
    <location>
        <begin position="22"/>
        <end position="190"/>
    </location>
</feature>
<keyword evidence="4" id="KW-0676">Redox-active center</keyword>
<dbReference type="PANTHER" id="PTHR42852">
    <property type="entry name" value="THIOL:DISULFIDE INTERCHANGE PROTEIN DSBE"/>
    <property type="match status" value="1"/>
</dbReference>
<feature type="domain" description="Thioredoxin" evidence="7">
    <location>
        <begin position="42"/>
        <end position="188"/>
    </location>
</feature>
<dbReference type="GO" id="GO:0016209">
    <property type="term" value="F:antioxidant activity"/>
    <property type="evidence" value="ECO:0007669"/>
    <property type="project" value="InterPro"/>
</dbReference>
<reference evidence="8 9" key="1">
    <citation type="submission" date="2013-09" db="EMBL/GenBank/DDBJ databases">
        <title>Genome sequencing of Arenimonas malthae.</title>
        <authorList>
            <person name="Chen F."/>
            <person name="Wang G."/>
        </authorList>
    </citation>
    <scope>NUCLEOTIDE SEQUENCE [LARGE SCALE GENOMIC DNA]</scope>
    <source>
        <strain evidence="8 9">CC-JY-1</strain>
    </source>
</reference>
<evidence type="ECO:0000256" key="2">
    <source>
        <dbReference type="ARBA" id="ARBA00022748"/>
    </source>
</evidence>
<dbReference type="EMBL" id="AVCH01000206">
    <property type="protein sequence ID" value="KFN42124.1"/>
    <property type="molecule type" value="Genomic_DNA"/>
</dbReference>
<comment type="subcellular location">
    <subcellularLocation>
        <location evidence="1">Cell envelope</location>
    </subcellularLocation>
</comment>
<dbReference type="InterPro" id="IPR013766">
    <property type="entry name" value="Thioredoxin_domain"/>
</dbReference>
<comment type="caution">
    <text evidence="8">The sequence shown here is derived from an EMBL/GenBank/DDBJ whole genome shotgun (WGS) entry which is preliminary data.</text>
</comment>